<accession>A0A1C7FE71</accession>
<proteinExistence type="inferred from homology"/>
<dbReference type="InterPro" id="IPR044068">
    <property type="entry name" value="CB"/>
</dbReference>
<dbReference type="InterPro" id="IPR050808">
    <property type="entry name" value="Phage_Integrase"/>
</dbReference>
<keyword evidence="3 5" id="KW-0238">DNA-binding</keyword>
<dbReference type="Pfam" id="PF00589">
    <property type="entry name" value="Phage_integrase"/>
    <property type="match status" value="1"/>
</dbReference>
<evidence type="ECO:0000256" key="3">
    <source>
        <dbReference type="ARBA" id="ARBA00023125"/>
    </source>
</evidence>
<evidence type="ECO:0000256" key="5">
    <source>
        <dbReference type="PROSITE-ProRule" id="PRU01248"/>
    </source>
</evidence>
<dbReference type="SUPFAM" id="SSF56349">
    <property type="entry name" value="DNA breaking-rejoining enzymes"/>
    <property type="match status" value="1"/>
</dbReference>
<dbReference type="InterPro" id="IPR010998">
    <property type="entry name" value="Integrase_recombinase_N"/>
</dbReference>
<evidence type="ECO:0000256" key="2">
    <source>
        <dbReference type="ARBA" id="ARBA00022908"/>
    </source>
</evidence>
<dbReference type="PROSITE" id="PS51900">
    <property type="entry name" value="CB"/>
    <property type="match status" value="1"/>
</dbReference>
<dbReference type="PANTHER" id="PTHR30629:SF6">
    <property type="entry name" value="PROPHAGE INTEGRASE INTA-RELATED"/>
    <property type="match status" value="1"/>
</dbReference>
<dbReference type="CDD" id="cd00801">
    <property type="entry name" value="INT_P4_C"/>
    <property type="match status" value="1"/>
</dbReference>
<dbReference type="InterPro" id="IPR013762">
    <property type="entry name" value="Integrase-like_cat_sf"/>
</dbReference>
<dbReference type="Gene3D" id="3.30.160.390">
    <property type="entry name" value="Integrase, DNA-binding domain"/>
    <property type="match status" value="1"/>
</dbReference>
<keyword evidence="2" id="KW-0229">DNA integration</keyword>
<dbReference type="RefSeq" id="WP_065546119.1">
    <property type="nucleotide sequence ID" value="NZ_CP016415.1"/>
</dbReference>
<dbReference type="Pfam" id="PF22022">
    <property type="entry name" value="Phage_int_M"/>
    <property type="match status" value="1"/>
</dbReference>
<gene>
    <name evidence="8" type="ORF">VSVS05_03168</name>
</gene>
<dbReference type="GO" id="GO:0015074">
    <property type="term" value="P:DNA integration"/>
    <property type="evidence" value="ECO:0007669"/>
    <property type="project" value="UniProtKB-KW"/>
</dbReference>
<dbReference type="InterPro" id="IPR011010">
    <property type="entry name" value="DNA_brk_join_enz"/>
</dbReference>
<keyword evidence="9" id="KW-1185">Reference proteome</keyword>
<dbReference type="PATRIC" id="fig|45658.7.peg.3106"/>
<dbReference type="PANTHER" id="PTHR30629">
    <property type="entry name" value="PROPHAGE INTEGRASE"/>
    <property type="match status" value="1"/>
</dbReference>
<dbReference type="GO" id="GO:0006310">
    <property type="term" value="P:DNA recombination"/>
    <property type="evidence" value="ECO:0007669"/>
    <property type="project" value="UniProtKB-KW"/>
</dbReference>
<dbReference type="Gene3D" id="1.10.443.10">
    <property type="entry name" value="Intergrase catalytic core"/>
    <property type="match status" value="1"/>
</dbReference>
<dbReference type="EMBL" id="CP016415">
    <property type="protein sequence ID" value="ANU38206.1"/>
    <property type="molecule type" value="Genomic_DNA"/>
</dbReference>
<keyword evidence="4" id="KW-0233">DNA recombination</keyword>
<evidence type="ECO:0000259" key="6">
    <source>
        <dbReference type="PROSITE" id="PS51898"/>
    </source>
</evidence>
<dbReference type="InterPro" id="IPR025166">
    <property type="entry name" value="Integrase_DNA_bind_dom"/>
</dbReference>
<feature type="domain" description="Core-binding (CB)" evidence="7">
    <location>
        <begin position="108"/>
        <end position="189"/>
    </location>
</feature>
<feature type="domain" description="Tyr recombinase" evidence="6">
    <location>
        <begin position="212"/>
        <end position="391"/>
    </location>
</feature>
<name>A0A1C7FE71_9VIBR</name>
<dbReference type="Pfam" id="PF13356">
    <property type="entry name" value="Arm-DNA-bind_3"/>
    <property type="match status" value="1"/>
</dbReference>
<comment type="similarity">
    <text evidence="1">Belongs to the 'phage' integrase family.</text>
</comment>
<reference evidence="8 9" key="1">
    <citation type="submission" date="2016-07" db="EMBL/GenBank/DDBJ databases">
        <title>Genome sequencing of Vibrio scophthalmi strain VS-05, an isolated from Paralichthys olivaceus.</title>
        <authorList>
            <person name="Han H.-J."/>
        </authorList>
    </citation>
    <scope>NUCLEOTIDE SEQUENCE [LARGE SCALE GENOMIC DNA]</scope>
    <source>
        <strain evidence="8 9">VS-05</strain>
    </source>
</reference>
<evidence type="ECO:0000313" key="8">
    <source>
        <dbReference type="EMBL" id="ANU38206.1"/>
    </source>
</evidence>
<evidence type="ECO:0000259" key="7">
    <source>
        <dbReference type="PROSITE" id="PS51900"/>
    </source>
</evidence>
<protein>
    <submittedName>
        <fullName evidence="8">Prophage CP4-57 integrase</fullName>
    </submittedName>
</protein>
<dbReference type="InterPro" id="IPR038488">
    <property type="entry name" value="Integrase_DNA-bd_sf"/>
</dbReference>
<dbReference type="InterPro" id="IPR053876">
    <property type="entry name" value="Phage_int_M"/>
</dbReference>
<evidence type="ECO:0000256" key="1">
    <source>
        <dbReference type="ARBA" id="ARBA00008857"/>
    </source>
</evidence>
<dbReference type="InterPro" id="IPR002104">
    <property type="entry name" value="Integrase_catalytic"/>
</dbReference>
<dbReference type="Proteomes" id="UP000092528">
    <property type="component" value="Chromosome 2"/>
</dbReference>
<dbReference type="AlphaFoldDB" id="A0A1C7FE71"/>
<evidence type="ECO:0000256" key="4">
    <source>
        <dbReference type="ARBA" id="ARBA00023172"/>
    </source>
</evidence>
<evidence type="ECO:0000313" key="9">
    <source>
        <dbReference type="Proteomes" id="UP000092528"/>
    </source>
</evidence>
<dbReference type="GO" id="GO:0003677">
    <property type="term" value="F:DNA binding"/>
    <property type="evidence" value="ECO:0007669"/>
    <property type="project" value="UniProtKB-UniRule"/>
</dbReference>
<dbReference type="PROSITE" id="PS51898">
    <property type="entry name" value="TYR_RECOMBINASE"/>
    <property type="match status" value="1"/>
</dbReference>
<dbReference type="Gene3D" id="1.10.150.130">
    <property type="match status" value="1"/>
</dbReference>
<organism evidence="8 9">
    <name type="scientific">Vibrio scophthalmi</name>
    <dbReference type="NCBI Taxonomy" id="45658"/>
    <lineage>
        <taxon>Bacteria</taxon>
        <taxon>Pseudomonadati</taxon>
        <taxon>Pseudomonadota</taxon>
        <taxon>Gammaproteobacteria</taxon>
        <taxon>Vibrionales</taxon>
        <taxon>Vibrionaceae</taxon>
        <taxon>Vibrio</taxon>
    </lineage>
</organism>
<sequence>MSKRITDTTIKNLDIKDKEYTFTVEVSLQLRIRPKRSTKGVGTKAWQFKYRHPVTKKITKIQMGTYPDLRLATAKLEAAEYRRLLAEGTDPKRAKEIRLKEEQRQHTNTFEVIASEWFSKKRKKVSAFHAERVWRTLNKYIFPHLNQQPINSITRRDAIELLRPLEKKGQLSTIKRICQSLNQIMEFAVAADVLTVNPLTTMINAFEKHKVKHMPTIRPEMLGDLLVRLENCNTIQTKTKLVILWQLHTMTRPKESARTRWKDINIADKCWTIPASEMKGNKTHRIPLSDEAIEILNQIRPHSEHHEFVFPGERNSKSHLSVFTANAALKRSLRFKNQLVAHGLRSIASTALYEQGFDTLHIEACLSHSDQNETRASYNRSDFYEQRISIMRWWSNLIKAHTPVSI</sequence>